<sequence length="554" mass="62919">MYKLLLVDDEPEVTEGLTVEIDWERLGFTEVQTAGNGREAMELFEKLEPDVLITDISMPFMNGMELTEWVKRTYPITRIILLTGYDEFEYAKQAISLQVDDYVLKPFSGSQLTETVARVVRRMDEEREKRSNVKLLEEHYRLTLPLVREKFLSSLVTRQQPLAAIQDKADKFGLKLEGEGYLVSVIAIYHSDSEGEPGEPGEHEPGHSLAASGDLDLKLFSVLNVAEEIWERDGRGKAFIHQDRVVLLTVSRHADAAGAMDETLPTLQEIMQSIERFLRLPVSIGVGRFITEIGSLKYAYESASMALDYRRILGGNRIICITDMEEQVHEKLIFDEAKEQLLLKTVKLGTEKELEELVDRLFDDIARTNAPMREVQLYMLEMITAIMKFTKGTEGGGMDELIGAGSGILYEYEKLNSLDETKAWFGELCAKVRSRIASRRQNSYKRIVEEAIAYTKEHYGDSELSIAKLCQHLHISSGYFSTLFKRELKVTYGSYLLQIRMEAAKELLRTTDLKTFEIADKVGFADPGYFSLCFKKYAGVSAKEYRNGQAESAT</sequence>
<evidence type="ECO:0000256" key="1">
    <source>
        <dbReference type="ARBA" id="ARBA00004496"/>
    </source>
</evidence>
<dbReference type="EMBL" id="JBHUMY010000013">
    <property type="protein sequence ID" value="MFD2661400.1"/>
    <property type="molecule type" value="Genomic_DNA"/>
</dbReference>
<dbReference type="CDD" id="cd17536">
    <property type="entry name" value="REC_YesN-like"/>
    <property type="match status" value="1"/>
</dbReference>
<dbReference type="InterPro" id="IPR001789">
    <property type="entry name" value="Sig_transdc_resp-reg_receiver"/>
</dbReference>
<gene>
    <name evidence="11" type="ORF">ACFSW5_14190</name>
</gene>
<dbReference type="PANTHER" id="PTHR42713:SF3">
    <property type="entry name" value="TRANSCRIPTIONAL REGULATORY PROTEIN HPTR"/>
    <property type="match status" value="1"/>
</dbReference>
<keyword evidence="3 8" id="KW-0597">Phosphoprotein</keyword>
<proteinExistence type="predicted"/>
<evidence type="ECO:0000259" key="10">
    <source>
        <dbReference type="PROSITE" id="PS50110"/>
    </source>
</evidence>
<dbReference type="InterPro" id="IPR018060">
    <property type="entry name" value="HTH_AraC"/>
</dbReference>
<keyword evidence="4" id="KW-0902">Two-component regulatory system</keyword>
<organism evidence="11 12">
    <name type="scientific">Paenibacillus thailandensis</name>
    <dbReference type="NCBI Taxonomy" id="393250"/>
    <lineage>
        <taxon>Bacteria</taxon>
        <taxon>Bacillati</taxon>
        <taxon>Bacillota</taxon>
        <taxon>Bacilli</taxon>
        <taxon>Bacillales</taxon>
        <taxon>Paenibacillaceae</taxon>
        <taxon>Paenibacillus</taxon>
    </lineage>
</organism>
<evidence type="ECO:0000313" key="11">
    <source>
        <dbReference type="EMBL" id="MFD2661400.1"/>
    </source>
</evidence>
<dbReference type="SMART" id="SM00342">
    <property type="entry name" value="HTH_ARAC"/>
    <property type="match status" value="1"/>
</dbReference>
<feature type="modified residue" description="4-aspartylphosphate" evidence="8">
    <location>
        <position position="55"/>
    </location>
</feature>
<evidence type="ECO:0000256" key="4">
    <source>
        <dbReference type="ARBA" id="ARBA00023012"/>
    </source>
</evidence>
<dbReference type="InterPro" id="IPR011006">
    <property type="entry name" value="CheY-like_superfamily"/>
</dbReference>
<name>A0ABW5QZD1_9BACL</name>
<keyword evidence="2" id="KW-0963">Cytoplasm</keyword>
<evidence type="ECO:0000256" key="2">
    <source>
        <dbReference type="ARBA" id="ARBA00022490"/>
    </source>
</evidence>
<evidence type="ECO:0000256" key="6">
    <source>
        <dbReference type="ARBA" id="ARBA00023125"/>
    </source>
</evidence>
<evidence type="ECO:0000259" key="9">
    <source>
        <dbReference type="PROSITE" id="PS01124"/>
    </source>
</evidence>
<reference evidence="12" key="1">
    <citation type="journal article" date="2019" name="Int. J. Syst. Evol. Microbiol.">
        <title>The Global Catalogue of Microorganisms (GCM) 10K type strain sequencing project: providing services to taxonomists for standard genome sequencing and annotation.</title>
        <authorList>
            <consortium name="The Broad Institute Genomics Platform"/>
            <consortium name="The Broad Institute Genome Sequencing Center for Infectious Disease"/>
            <person name="Wu L."/>
            <person name="Ma J."/>
        </authorList>
    </citation>
    <scope>NUCLEOTIDE SEQUENCE [LARGE SCALE GENOMIC DNA]</scope>
    <source>
        <strain evidence="12">TISTR 1827</strain>
    </source>
</reference>
<accession>A0ABW5QZD1</accession>
<comment type="subcellular location">
    <subcellularLocation>
        <location evidence="1">Cytoplasm</location>
    </subcellularLocation>
</comment>
<evidence type="ECO:0000256" key="7">
    <source>
        <dbReference type="ARBA" id="ARBA00023163"/>
    </source>
</evidence>
<feature type="domain" description="Response regulatory" evidence="10">
    <location>
        <begin position="3"/>
        <end position="120"/>
    </location>
</feature>
<dbReference type="SUPFAM" id="SSF46689">
    <property type="entry name" value="Homeodomain-like"/>
    <property type="match status" value="1"/>
</dbReference>
<dbReference type="Pfam" id="PF17853">
    <property type="entry name" value="GGDEF_2"/>
    <property type="match status" value="1"/>
</dbReference>
<dbReference type="PROSITE" id="PS01124">
    <property type="entry name" value="HTH_ARAC_FAMILY_2"/>
    <property type="match status" value="1"/>
</dbReference>
<evidence type="ECO:0000256" key="3">
    <source>
        <dbReference type="ARBA" id="ARBA00022553"/>
    </source>
</evidence>
<dbReference type="Gene3D" id="3.40.50.2300">
    <property type="match status" value="1"/>
</dbReference>
<dbReference type="Pfam" id="PF00072">
    <property type="entry name" value="Response_reg"/>
    <property type="match status" value="1"/>
</dbReference>
<dbReference type="SMART" id="SM00448">
    <property type="entry name" value="REC"/>
    <property type="match status" value="1"/>
</dbReference>
<evidence type="ECO:0000256" key="8">
    <source>
        <dbReference type="PROSITE-ProRule" id="PRU00169"/>
    </source>
</evidence>
<dbReference type="Proteomes" id="UP001597493">
    <property type="component" value="Unassembled WGS sequence"/>
</dbReference>
<dbReference type="InterPro" id="IPR041522">
    <property type="entry name" value="CdaR_GGDEF"/>
</dbReference>
<feature type="domain" description="HTH araC/xylS-type" evidence="9">
    <location>
        <begin position="449"/>
        <end position="548"/>
    </location>
</feature>
<dbReference type="SUPFAM" id="SSF52172">
    <property type="entry name" value="CheY-like"/>
    <property type="match status" value="1"/>
</dbReference>
<dbReference type="InterPro" id="IPR009057">
    <property type="entry name" value="Homeodomain-like_sf"/>
</dbReference>
<keyword evidence="6" id="KW-0238">DNA-binding</keyword>
<dbReference type="Gene3D" id="1.10.10.60">
    <property type="entry name" value="Homeodomain-like"/>
    <property type="match status" value="2"/>
</dbReference>
<dbReference type="PANTHER" id="PTHR42713">
    <property type="entry name" value="HISTIDINE KINASE-RELATED"/>
    <property type="match status" value="1"/>
</dbReference>
<evidence type="ECO:0000256" key="5">
    <source>
        <dbReference type="ARBA" id="ARBA00023015"/>
    </source>
</evidence>
<comment type="caution">
    <text evidence="11">The sequence shown here is derived from an EMBL/GenBank/DDBJ whole genome shotgun (WGS) entry which is preliminary data.</text>
</comment>
<dbReference type="PROSITE" id="PS50110">
    <property type="entry name" value="RESPONSE_REGULATORY"/>
    <property type="match status" value="1"/>
</dbReference>
<dbReference type="RefSeq" id="WP_379274191.1">
    <property type="nucleotide sequence ID" value="NZ_JBHUGT010000051.1"/>
</dbReference>
<protein>
    <submittedName>
        <fullName evidence="11">Response regulator</fullName>
    </submittedName>
</protein>
<dbReference type="InterPro" id="IPR051552">
    <property type="entry name" value="HptR"/>
</dbReference>
<dbReference type="Pfam" id="PF12833">
    <property type="entry name" value="HTH_18"/>
    <property type="match status" value="1"/>
</dbReference>
<keyword evidence="12" id="KW-1185">Reference proteome</keyword>
<evidence type="ECO:0000313" key="12">
    <source>
        <dbReference type="Proteomes" id="UP001597493"/>
    </source>
</evidence>
<keyword evidence="7" id="KW-0804">Transcription</keyword>
<keyword evidence="5" id="KW-0805">Transcription regulation</keyword>